<feature type="transmembrane region" description="Helical" evidence="8">
    <location>
        <begin position="85"/>
        <end position="104"/>
    </location>
</feature>
<evidence type="ECO:0000256" key="1">
    <source>
        <dbReference type="ARBA" id="ARBA00004651"/>
    </source>
</evidence>
<sequence length="107" mass="10679">MAYLLLAGAILAEVIGTVSLKLSEGFTKLVPSACVVIGYAAAFIALGGVLKLGLPVSVVYAIWSGAGVALVTLIGLLFLGETVTLVQLFGIALVIAGVVALELGGAH</sequence>
<feature type="transmembrane region" description="Helical" evidence="8">
    <location>
        <begin position="26"/>
        <end position="46"/>
    </location>
</feature>
<comment type="subcellular location">
    <subcellularLocation>
        <location evidence="1 7">Cell membrane</location>
        <topology evidence="1 7">Multi-pass membrane protein</topology>
    </subcellularLocation>
</comment>
<comment type="caution">
    <text evidence="9">The sequence shown here is derived from an EMBL/GenBank/DDBJ whole genome shotgun (WGS) entry which is preliminary data.</text>
</comment>
<comment type="similarity">
    <text evidence="7">Belongs to the drug/metabolite transporter (DMT) superfamily. Small multidrug resistance (SMR) (TC 2.A.7.1) family.</text>
</comment>
<keyword evidence="2" id="KW-0813">Transport</keyword>
<dbReference type="InterPro" id="IPR045324">
    <property type="entry name" value="Small_multidrug_res"/>
</dbReference>
<reference evidence="9 10" key="1">
    <citation type="submission" date="2014-06" db="EMBL/GenBank/DDBJ databases">
        <title>Saccharopolyspora rectivirgula DSM-43113 Genome sequencing.</title>
        <authorList>
            <person name="Barrera C."/>
            <person name="Millon L."/>
            <person name="Rognon B."/>
            <person name="Zaugg C."/>
            <person name="Monod M."/>
        </authorList>
    </citation>
    <scope>NUCLEOTIDE SEQUENCE [LARGE SCALE GENOMIC DNA]</scope>
    <source>
        <strain evidence="9 10">DSM 43113</strain>
    </source>
</reference>
<dbReference type="Pfam" id="PF00893">
    <property type="entry name" value="Multi_Drug_Res"/>
    <property type="match status" value="1"/>
</dbReference>
<dbReference type="Gene3D" id="1.10.3730.20">
    <property type="match status" value="1"/>
</dbReference>
<name>A0A073BDU7_9PSEU</name>
<gene>
    <name evidence="9" type="ORF">GU90_00815</name>
</gene>
<protein>
    <submittedName>
        <fullName evidence="9">Multidrug transporter</fullName>
    </submittedName>
</protein>
<evidence type="ECO:0000256" key="3">
    <source>
        <dbReference type="ARBA" id="ARBA00022475"/>
    </source>
</evidence>
<keyword evidence="10" id="KW-1185">Reference proteome</keyword>
<evidence type="ECO:0000256" key="7">
    <source>
        <dbReference type="RuleBase" id="RU003942"/>
    </source>
</evidence>
<keyword evidence="4 7" id="KW-0812">Transmembrane</keyword>
<evidence type="ECO:0000313" key="9">
    <source>
        <dbReference type="EMBL" id="KEI45959.1"/>
    </source>
</evidence>
<evidence type="ECO:0000256" key="4">
    <source>
        <dbReference type="ARBA" id="ARBA00022692"/>
    </source>
</evidence>
<dbReference type="Proteomes" id="UP000031419">
    <property type="component" value="Unassembled WGS sequence"/>
</dbReference>
<dbReference type="OrthoDB" id="3175079at2"/>
<dbReference type="SUPFAM" id="SSF103481">
    <property type="entry name" value="Multidrug resistance efflux transporter EmrE"/>
    <property type="match status" value="1"/>
</dbReference>
<keyword evidence="3" id="KW-1003">Cell membrane</keyword>
<evidence type="ECO:0000256" key="6">
    <source>
        <dbReference type="ARBA" id="ARBA00023136"/>
    </source>
</evidence>
<dbReference type="PANTHER" id="PTHR30561:SF1">
    <property type="entry name" value="MULTIDRUG TRANSPORTER EMRE"/>
    <property type="match status" value="1"/>
</dbReference>
<dbReference type="eggNOG" id="COG2076">
    <property type="taxonomic scope" value="Bacteria"/>
</dbReference>
<evidence type="ECO:0000256" key="8">
    <source>
        <dbReference type="SAM" id="Phobius"/>
    </source>
</evidence>
<keyword evidence="6 8" id="KW-0472">Membrane</keyword>
<dbReference type="EMBL" id="JNVU01000004">
    <property type="protein sequence ID" value="KEI45959.1"/>
    <property type="molecule type" value="Genomic_DNA"/>
</dbReference>
<proteinExistence type="inferred from homology"/>
<evidence type="ECO:0000256" key="2">
    <source>
        <dbReference type="ARBA" id="ARBA00022448"/>
    </source>
</evidence>
<keyword evidence="5 8" id="KW-1133">Transmembrane helix</keyword>
<dbReference type="AlphaFoldDB" id="A0A073BDU7"/>
<dbReference type="PANTHER" id="PTHR30561">
    <property type="entry name" value="SMR FAMILY PROTON-DEPENDENT DRUG EFFLUX TRANSPORTER SUGE"/>
    <property type="match status" value="1"/>
</dbReference>
<organism evidence="9 10">
    <name type="scientific">Saccharopolyspora rectivirgula</name>
    <dbReference type="NCBI Taxonomy" id="28042"/>
    <lineage>
        <taxon>Bacteria</taxon>
        <taxon>Bacillati</taxon>
        <taxon>Actinomycetota</taxon>
        <taxon>Actinomycetes</taxon>
        <taxon>Pseudonocardiales</taxon>
        <taxon>Pseudonocardiaceae</taxon>
        <taxon>Saccharopolyspora</taxon>
    </lineage>
</organism>
<evidence type="ECO:0000313" key="10">
    <source>
        <dbReference type="Proteomes" id="UP000031419"/>
    </source>
</evidence>
<dbReference type="GO" id="GO:0005886">
    <property type="term" value="C:plasma membrane"/>
    <property type="evidence" value="ECO:0007669"/>
    <property type="project" value="UniProtKB-SubCell"/>
</dbReference>
<dbReference type="InterPro" id="IPR037185">
    <property type="entry name" value="EmrE-like"/>
</dbReference>
<dbReference type="FunFam" id="1.10.3730.20:FF:000001">
    <property type="entry name" value="Quaternary ammonium compound resistance transporter SugE"/>
    <property type="match status" value="1"/>
</dbReference>
<accession>A0A073BDU7</accession>
<feature type="transmembrane region" description="Helical" evidence="8">
    <location>
        <begin position="58"/>
        <end position="79"/>
    </location>
</feature>
<evidence type="ECO:0000256" key="5">
    <source>
        <dbReference type="ARBA" id="ARBA00022989"/>
    </source>
</evidence>
<dbReference type="GO" id="GO:0022857">
    <property type="term" value="F:transmembrane transporter activity"/>
    <property type="evidence" value="ECO:0007669"/>
    <property type="project" value="InterPro"/>
</dbReference>
<dbReference type="STRING" id="28042.GU90_00815"/>
<dbReference type="InterPro" id="IPR000390">
    <property type="entry name" value="Small_drug/metabolite_transptr"/>
</dbReference>